<reference evidence="8 9" key="1">
    <citation type="submission" date="2019-02" db="EMBL/GenBank/DDBJ databases">
        <title>Deep-cultivation of Planctomycetes and their phenomic and genomic characterization uncovers novel biology.</title>
        <authorList>
            <person name="Wiegand S."/>
            <person name="Jogler M."/>
            <person name="Boedeker C."/>
            <person name="Pinto D."/>
            <person name="Vollmers J."/>
            <person name="Rivas-Marin E."/>
            <person name="Kohn T."/>
            <person name="Peeters S.H."/>
            <person name="Heuer A."/>
            <person name="Rast P."/>
            <person name="Oberbeckmann S."/>
            <person name="Bunk B."/>
            <person name="Jeske O."/>
            <person name="Meyerdierks A."/>
            <person name="Storesund J.E."/>
            <person name="Kallscheuer N."/>
            <person name="Luecker S."/>
            <person name="Lage O.M."/>
            <person name="Pohl T."/>
            <person name="Merkel B.J."/>
            <person name="Hornburger P."/>
            <person name="Mueller R.-W."/>
            <person name="Bruemmer F."/>
            <person name="Labrenz M."/>
            <person name="Spormann A.M."/>
            <person name="Op den Camp H."/>
            <person name="Overmann J."/>
            <person name="Amann R."/>
            <person name="Jetten M.S.M."/>
            <person name="Mascher T."/>
            <person name="Medema M.H."/>
            <person name="Devos D.P."/>
            <person name="Kaster A.-K."/>
            <person name="Ovreas L."/>
            <person name="Rohde M."/>
            <person name="Galperin M.Y."/>
            <person name="Jogler C."/>
        </authorList>
    </citation>
    <scope>NUCLEOTIDE SEQUENCE [LARGE SCALE GENOMIC DNA]</scope>
    <source>
        <strain evidence="8 9">Pla85_3_4</strain>
    </source>
</reference>
<gene>
    <name evidence="8" type="primary">nqo2</name>
    <name evidence="8" type="ORF">Pla8534_19960</name>
</gene>
<dbReference type="Gene3D" id="3.40.30.10">
    <property type="entry name" value="Glutaredoxin"/>
    <property type="match status" value="1"/>
</dbReference>
<dbReference type="SUPFAM" id="SSF52833">
    <property type="entry name" value="Thioredoxin-like"/>
    <property type="match status" value="1"/>
</dbReference>
<feature type="binding site" evidence="7">
    <location>
        <position position="87"/>
    </location>
    <ligand>
        <name>[2Fe-2S] cluster</name>
        <dbReference type="ChEBI" id="CHEBI:190135"/>
    </ligand>
</feature>
<evidence type="ECO:0000256" key="2">
    <source>
        <dbReference type="ARBA" id="ARBA00022714"/>
    </source>
</evidence>
<evidence type="ECO:0000256" key="1">
    <source>
        <dbReference type="ARBA" id="ARBA00010643"/>
    </source>
</evidence>
<comment type="cofactor">
    <cofactor evidence="6">
        <name>[2Fe-2S] cluster</name>
        <dbReference type="ChEBI" id="CHEBI:190135"/>
    </cofactor>
</comment>
<dbReference type="PANTHER" id="PTHR10371:SF3">
    <property type="entry name" value="NADH DEHYDROGENASE [UBIQUINONE] FLAVOPROTEIN 2, MITOCHONDRIAL"/>
    <property type="match status" value="1"/>
</dbReference>
<keyword evidence="4 7" id="KW-0408">Iron</keyword>
<dbReference type="PIRSF" id="PIRSF000216">
    <property type="entry name" value="NADH_DH_24kDa"/>
    <property type="match status" value="1"/>
</dbReference>
<dbReference type="EC" id="1.6.5.11" evidence="8"/>
<dbReference type="InterPro" id="IPR042128">
    <property type="entry name" value="NuoE_dom"/>
</dbReference>
<dbReference type="PROSITE" id="PS01099">
    <property type="entry name" value="COMPLEX1_24K"/>
    <property type="match status" value="1"/>
</dbReference>
<evidence type="ECO:0000256" key="5">
    <source>
        <dbReference type="ARBA" id="ARBA00023014"/>
    </source>
</evidence>
<protein>
    <submittedName>
        <fullName evidence="8">NADH-quinone oxidoreductase subunit 2</fullName>
        <ecNumber evidence="8">1.6.5.11</ecNumber>
    </submittedName>
</protein>
<dbReference type="KEGG" id="lcre:Pla8534_19960"/>
<dbReference type="GO" id="GO:0046872">
    <property type="term" value="F:metal ion binding"/>
    <property type="evidence" value="ECO:0007669"/>
    <property type="project" value="UniProtKB-KW"/>
</dbReference>
<evidence type="ECO:0000313" key="9">
    <source>
        <dbReference type="Proteomes" id="UP000317648"/>
    </source>
</evidence>
<keyword evidence="3 7" id="KW-0479">Metal-binding</keyword>
<dbReference type="AlphaFoldDB" id="A0A518DQU4"/>
<dbReference type="Proteomes" id="UP000317648">
    <property type="component" value="Chromosome"/>
</dbReference>
<proteinExistence type="inferred from homology"/>
<dbReference type="OrthoDB" id="9807941at2"/>
<evidence type="ECO:0000256" key="3">
    <source>
        <dbReference type="ARBA" id="ARBA00022723"/>
    </source>
</evidence>
<name>A0A518DQU4_9BACT</name>
<feature type="binding site" evidence="7">
    <location>
        <position position="92"/>
    </location>
    <ligand>
        <name>[2Fe-2S] cluster</name>
        <dbReference type="ChEBI" id="CHEBI:190135"/>
    </ligand>
</feature>
<dbReference type="CDD" id="cd03064">
    <property type="entry name" value="TRX_Fd_NuoE"/>
    <property type="match status" value="1"/>
</dbReference>
<sequence>MSTGDRILTDEMIAEIKEFFPRYPSRQAVTLPALHIVNEKLRHVPLQAVVEIAQLLDLAPAEVQDTLSFYGMFPQDKPHGRTRAWVCRSISCALRGGDELLEHMCDEAGIEPGQTTPDGSLTLEFAECLGACEHAPCILANEELHKSVTKEEATKLLGTFK</sequence>
<keyword evidence="2 7" id="KW-0001">2Fe-2S</keyword>
<evidence type="ECO:0000256" key="4">
    <source>
        <dbReference type="ARBA" id="ARBA00023004"/>
    </source>
</evidence>
<keyword evidence="5 7" id="KW-0411">Iron-sulfur</keyword>
<accession>A0A518DQU4</accession>
<keyword evidence="8" id="KW-0560">Oxidoreductase</keyword>
<dbReference type="InterPro" id="IPR041921">
    <property type="entry name" value="NuoE_N"/>
</dbReference>
<dbReference type="GO" id="GO:0003954">
    <property type="term" value="F:NADH dehydrogenase activity"/>
    <property type="evidence" value="ECO:0007669"/>
    <property type="project" value="TreeGrafter"/>
</dbReference>
<comment type="cofactor">
    <cofactor evidence="7">
        <name>[2Fe-2S] cluster</name>
        <dbReference type="ChEBI" id="CHEBI:190135"/>
    </cofactor>
    <text evidence="7">Binds 1 [2Fe-2S] cluster.</text>
</comment>
<comment type="similarity">
    <text evidence="1">Belongs to the complex I 24 kDa subunit family.</text>
</comment>
<dbReference type="RefSeq" id="WP_145052226.1">
    <property type="nucleotide sequence ID" value="NZ_CP036433.1"/>
</dbReference>
<dbReference type="InterPro" id="IPR036249">
    <property type="entry name" value="Thioredoxin-like_sf"/>
</dbReference>
<evidence type="ECO:0000256" key="7">
    <source>
        <dbReference type="PIRSR" id="PIRSR000216-1"/>
    </source>
</evidence>
<evidence type="ECO:0000313" key="8">
    <source>
        <dbReference type="EMBL" id="QDU94208.1"/>
    </source>
</evidence>
<dbReference type="Pfam" id="PF01257">
    <property type="entry name" value="2Fe-2S_thioredx"/>
    <property type="match status" value="1"/>
</dbReference>
<feature type="binding site" evidence="7">
    <location>
        <position position="128"/>
    </location>
    <ligand>
        <name>[2Fe-2S] cluster</name>
        <dbReference type="ChEBI" id="CHEBI:190135"/>
    </ligand>
</feature>
<dbReference type="InterPro" id="IPR002023">
    <property type="entry name" value="NuoE-like"/>
</dbReference>
<feature type="binding site" evidence="7">
    <location>
        <position position="132"/>
    </location>
    <ligand>
        <name>[2Fe-2S] cluster</name>
        <dbReference type="ChEBI" id="CHEBI:190135"/>
    </ligand>
</feature>
<dbReference type="Gene3D" id="1.10.10.1590">
    <property type="entry name" value="NADH-quinone oxidoreductase subunit E"/>
    <property type="match status" value="1"/>
</dbReference>
<evidence type="ECO:0000256" key="6">
    <source>
        <dbReference type="ARBA" id="ARBA00034078"/>
    </source>
</evidence>
<dbReference type="PANTHER" id="PTHR10371">
    <property type="entry name" value="NADH DEHYDROGENASE UBIQUINONE FLAVOPROTEIN 2, MITOCHONDRIAL"/>
    <property type="match status" value="1"/>
</dbReference>
<dbReference type="GO" id="GO:0051537">
    <property type="term" value="F:2 iron, 2 sulfur cluster binding"/>
    <property type="evidence" value="ECO:0007669"/>
    <property type="project" value="UniProtKB-KW"/>
</dbReference>
<dbReference type="EMBL" id="CP036433">
    <property type="protein sequence ID" value="QDU94208.1"/>
    <property type="molecule type" value="Genomic_DNA"/>
</dbReference>
<keyword evidence="9" id="KW-1185">Reference proteome</keyword>
<organism evidence="8 9">
    <name type="scientific">Lignipirellula cremea</name>
    <dbReference type="NCBI Taxonomy" id="2528010"/>
    <lineage>
        <taxon>Bacteria</taxon>
        <taxon>Pseudomonadati</taxon>
        <taxon>Planctomycetota</taxon>
        <taxon>Planctomycetia</taxon>
        <taxon>Pirellulales</taxon>
        <taxon>Pirellulaceae</taxon>
        <taxon>Lignipirellula</taxon>
    </lineage>
</organism>